<feature type="domain" description="NB-ARC" evidence="1">
    <location>
        <begin position="59"/>
        <end position="214"/>
    </location>
</feature>
<protein>
    <submittedName>
        <fullName evidence="3">Disease resistance protein At4g11170</fullName>
    </submittedName>
</protein>
<evidence type="ECO:0000313" key="3">
    <source>
        <dbReference type="RefSeq" id="XP_010450139.1"/>
    </source>
</evidence>
<dbReference type="PANTHER" id="PTHR11017:SF564">
    <property type="entry name" value="DISEASE RESISTANCE PROTEIN (TIR-NBS CLASS)"/>
    <property type="match status" value="1"/>
</dbReference>
<dbReference type="InterPro" id="IPR042197">
    <property type="entry name" value="Apaf_helical"/>
</dbReference>
<proteinExistence type="predicted"/>
<keyword evidence="2" id="KW-1185">Reference proteome</keyword>
<name>A0ABM0V3A9_CAMSA</name>
<dbReference type="Gene3D" id="3.40.50.300">
    <property type="entry name" value="P-loop containing nucleotide triphosphate hydrolases"/>
    <property type="match status" value="1"/>
</dbReference>
<organism evidence="2 3">
    <name type="scientific">Camelina sativa</name>
    <name type="common">False flax</name>
    <name type="synonym">Myagrum sativum</name>
    <dbReference type="NCBI Taxonomy" id="90675"/>
    <lineage>
        <taxon>Eukaryota</taxon>
        <taxon>Viridiplantae</taxon>
        <taxon>Streptophyta</taxon>
        <taxon>Embryophyta</taxon>
        <taxon>Tracheophyta</taxon>
        <taxon>Spermatophyta</taxon>
        <taxon>Magnoliopsida</taxon>
        <taxon>eudicotyledons</taxon>
        <taxon>Gunneridae</taxon>
        <taxon>Pentapetalae</taxon>
        <taxon>rosids</taxon>
        <taxon>malvids</taxon>
        <taxon>Brassicales</taxon>
        <taxon>Brassicaceae</taxon>
        <taxon>Camelineae</taxon>
        <taxon>Camelina</taxon>
    </lineage>
</organism>
<dbReference type="InterPro" id="IPR044974">
    <property type="entry name" value="Disease_R_plants"/>
</dbReference>
<dbReference type="PANTHER" id="PTHR11017">
    <property type="entry name" value="LEUCINE-RICH REPEAT-CONTAINING PROTEIN"/>
    <property type="match status" value="1"/>
</dbReference>
<dbReference type="RefSeq" id="XP_010450139.1">
    <property type="nucleotide sequence ID" value="XM_010451837.2"/>
</dbReference>
<dbReference type="InterPro" id="IPR002182">
    <property type="entry name" value="NB-ARC"/>
</dbReference>
<sequence>MAGRCMNREKPIIRVKPRLRSSVNVTGHELSVTSSDFTSFVGMDRYIKAVNHLLLDFGSKDGVGVIGIWGVRGVGKTALVKCVYEQVSLQFQDHYYFMNDTSNYSLGHDSTCLLEQITKAALKATSQSLTRNYDVVKAKLGHRKVLLIVDGVDHIGQLKHITLNASWFGPRSRLILVTQDKSLLLESGIRHLFEVESLKYDEALQLFSQFAFKQIHVPTGFDRFSARAVFITGHIPLAVKVIGSFLCGKNIKEWEYELLRLEASQENWISVVSSYIGGDFYRRQPTILDRYIGGEDDEGDEFPSYCFALG</sequence>
<reference evidence="2" key="1">
    <citation type="journal article" date="2014" name="Nat. Commun.">
        <title>The emerging biofuel crop Camelina sativa retains a highly undifferentiated hexaploid genome structure.</title>
        <authorList>
            <person name="Kagale S."/>
            <person name="Koh C."/>
            <person name="Nixon J."/>
            <person name="Bollina V."/>
            <person name="Clarke W.E."/>
            <person name="Tuteja R."/>
            <person name="Spillane C."/>
            <person name="Robinson S.J."/>
            <person name="Links M.G."/>
            <person name="Clarke C."/>
            <person name="Higgins E.E."/>
            <person name="Huebert T."/>
            <person name="Sharpe A.G."/>
            <person name="Parkin I.A."/>
        </authorList>
    </citation>
    <scope>NUCLEOTIDE SEQUENCE [LARGE SCALE GENOMIC DNA]</scope>
    <source>
        <strain evidence="2">cv. DH55</strain>
    </source>
</reference>
<dbReference type="Pfam" id="PF00931">
    <property type="entry name" value="NB-ARC"/>
    <property type="match status" value="1"/>
</dbReference>
<evidence type="ECO:0000313" key="2">
    <source>
        <dbReference type="Proteomes" id="UP000694864"/>
    </source>
</evidence>
<dbReference type="Gene3D" id="1.10.8.430">
    <property type="entry name" value="Helical domain of apoptotic protease-activating factors"/>
    <property type="match status" value="1"/>
</dbReference>
<reference evidence="3" key="2">
    <citation type="submission" date="2025-08" db="UniProtKB">
        <authorList>
            <consortium name="RefSeq"/>
        </authorList>
    </citation>
    <scope>IDENTIFICATION</scope>
    <source>
        <tissue evidence="3">Leaf</tissue>
    </source>
</reference>
<dbReference type="PRINTS" id="PR00364">
    <property type="entry name" value="DISEASERSIST"/>
</dbReference>
<evidence type="ECO:0000259" key="1">
    <source>
        <dbReference type="Pfam" id="PF00931"/>
    </source>
</evidence>
<gene>
    <name evidence="3" type="primary">LOC104732303</name>
</gene>
<dbReference type="GeneID" id="104732303"/>
<dbReference type="SUPFAM" id="SSF52540">
    <property type="entry name" value="P-loop containing nucleoside triphosphate hydrolases"/>
    <property type="match status" value="1"/>
</dbReference>
<dbReference type="InterPro" id="IPR027417">
    <property type="entry name" value="P-loop_NTPase"/>
</dbReference>
<dbReference type="Proteomes" id="UP000694864">
    <property type="component" value="Chromosome 12"/>
</dbReference>
<accession>A0ABM0V3A9</accession>